<organism evidence="1 2">
    <name type="scientific">Symbiodinium necroappetens</name>
    <dbReference type="NCBI Taxonomy" id="1628268"/>
    <lineage>
        <taxon>Eukaryota</taxon>
        <taxon>Sar</taxon>
        <taxon>Alveolata</taxon>
        <taxon>Dinophyceae</taxon>
        <taxon>Suessiales</taxon>
        <taxon>Symbiodiniaceae</taxon>
        <taxon>Symbiodinium</taxon>
    </lineage>
</organism>
<reference evidence="1" key="1">
    <citation type="submission" date="2021-02" db="EMBL/GenBank/DDBJ databases">
        <authorList>
            <person name="Dougan E. K."/>
            <person name="Rhodes N."/>
            <person name="Thang M."/>
            <person name="Chan C."/>
        </authorList>
    </citation>
    <scope>NUCLEOTIDE SEQUENCE</scope>
</reference>
<evidence type="ECO:0000313" key="1">
    <source>
        <dbReference type="EMBL" id="CAE7408748.1"/>
    </source>
</evidence>
<dbReference type="AlphaFoldDB" id="A0A812QYB3"/>
<sequence length="160" mass="17483">MHNDTLPVGTGHFFDRRSQLAIDLVTLSAVPQVLSNHVYLPLVREPHVVRVEPRYVQVGPGTPLPPIRVTGTGINTALDGCCTASADQAAGTVKEDRLKVLTRPTFLYRIAGAPPKSWLLPAQPEGPFTARCDLPPDVVEMIGRKLFVTYSPNCKQFPSE</sequence>
<accession>A0A812QYB3</accession>
<evidence type="ECO:0000313" key="2">
    <source>
        <dbReference type="Proteomes" id="UP000601435"/>
    </source>
</evidence>
<dbReference type="Proteomes" id="UP000601435">
    <property type="component" value="Unassembled WGS sequence"/>
</dbReference>
<name>A0A812QYB3_9DINO</name>
<dbReference type="EMBL" id="CAJNJA010017821">
    <property type="protein sequence ID" value="CAE7408748.1"/>
    <property type="molecule type" value="Genomic_DNA"/>
</dbReference>
<proteinExistence type="predicted"/>
<protein>
    <submittedName>
        <fullName evidence="1">Uncharacterized protein</fullName>
    </submittedName>
</protein>
<dbReference type="OrthoDB" id="413299at2759"/>
<keyword evidence="2" id="KW-1185">Reference proteome</keyword>
<comment type="caution">
    <text evidence="1">The sequence shown here is derived from an EMBL/GenBank/DDBJ whole genome shotgun (WGS) entry which is preliminary data.</text>
</comment>
<gene>
    <name evidence="1" type="ORF">SNEC2469_LOCUS11240</name>
</gene>
<feature type="non-terminal residue" evidence="1">
    <location>
        <position position="160"/>
    </location>
</feature>